<dbReference type="InterPro" id="IPR058240">
    <property type="entry name" value="rSAM_sf"/>
</dbReference>
<dbReference type="GO" id="GO:0051536">
    <property type="term" value="F:iron-sulfur cluster binding"/>
    <property type="evidence" value="ECO:0007669"/>
    <property type="project" value="UniProtKB-KW"/>
</dbReference>
<dbReference type="GO" id="GO:0046872">
    <property type="term" value="F:metal ion binding"/>
    <property type="evidence" value="ECO:0007669"/>
    <property type="project" value="UniProtKB-KW"/>
</dbReference>
<gene>
    <name evidence="6" type="ORF">H9Q79_07720</name>
</gene>
<dbReference type="AlphaFoldDB" id="A0A7G9GI23"/>
<comment type="cofactor">
    <cofactor evidence="5">
        <name>[4Fe-4S] cluster</name>
        <dbReference type="ChEBI" id="CHEBI:49883"/>
    </cofactor>
    <text evidence="5">Binds 1 [4Fe-4S] cluster. The cluster is coordinated with 3 cysteines and an exchangeable S-adenosyl-L-methionine.</text>
</comment>
<evidence type="ECO:0000313" key="6">
    <source>
        <dbReference type="EMBL" id="QNM10455.1"/>
    </source>
</evidence>
<dbReference type="SFLD" id="SFLDS00029">
    <property type="entry name" value="Radical_SAM"/>
    <property type="match status" value="1"/>
</dbReference>
<dbReference type="InterPro" id="IPR016431">
    <property type="entry name" value="Pyrv-formate_lyase-activ_prd"/>
</dbReference>
<dbReference type="PANTHER" id="PTHR43075">
    <property type="entry name" value="FORMATE LYASE ACTIVATING ENZYME, PUTATIVE (AFU_ORTHOLOGUE AFUA_2G15630)-RELATED"/>
    <property type="match status" value="1"/>
</dbReference>
<reference evidence="6 7" key="1">
    <citation type="submission" date="2020-08" db="EMBL/GenBank/DDBJ databases">
        <authorList>
            <person name="Liu C."/>
            <person name="Sun Q."/>
        </authorList>
    </citation>
    <scope>NUCLEOTIDE SEQUENCE [LARGE SCALE GENOMIC DNA]</scope>
    <source>
        <strain evidence="6 7">NSJ-29</strain>
    </source>
</reference>
<dbReference type="KEGG" id="whj:H9Q79_07720"/>
<dbReference type="InterPro" id="IPR040085">
    <property type="entry name" value="MJ0674-like"/>
</dbReference>
<keyword evidence="2 5" id="KW-0479">Metal-binding</keyword>
<dbReference type="InterPro" id="IPR013785">
    <property type="entry name" value="Aldolase_TIM"/>
</dbReference>
<proteinExistence type="predicted"/>
<dbReference type="Proteomes" id="UP000515860">
    <property type="component" value="Chromosome"/>
</dbReference>
<organism evidence="6 7">
    <name type="scientific">Wansuia hejianensis</name>
    <dbReference type="NCBI Taxonomy" id="2763667"/>
    <lineage>
        <taxon>Bacteria</taxon>
        <taxon>Bacillati</taxon>
        <taxon>Bacillota</taxon>
        <taxon>Clostridia</taxon>
        <taxon>Lachnospirales</taxon>
        <taxon>Lachnospiraceae</taxon>
        <taxon>Wansuia</taxon>
    </lineage>
</organism>
<dbReference type="PANTHER" id="PTHR43075:SF1">
    <property type="entry name" value="FORMATE LYASE ACTIVATING ENZYME, PUTATIVE (AFU_ORTHOLOGUE AFUA_2G15630)-RELATED"/>
    <property type="match status" value="1"/>
</dbReference>
<keyword evidence="1 5" id="KW-0949">S-adenosyl-L-methionine</keyword>
<dbReference type="GO" id="GO:0003824">
    <property type="term" value="F:catalytic activity"/>
    <property type="evidence" value="ECO:0007669"/>
    <property type="project" value="InterPro"/>
</dbReference>
<evidence type="ECO:0000256" key="3">
    <source>
        <dbReference type="ARBA" id="ARBA00023004"/>
    </source>
</evidence>
<evidence type="ECO:0000256" key="4">
    <source>
        <dbReference type="ARBA" id="ARBA00023014"/>
    </source>
</evidence>
<dbReference type="PIRSF" id="PIRSF004869">
    <property type="entry name" value="PflX_prd"/>
    <property type="match status" value="1"/>
</dbReference>
<feature type="binding site" evidence="5">
    <location>
        <position position="58"/>
    </location>
    <ligand>
        <name>[4Fe-4S] cluster</name>
        <dbReference type="ChEBI" id="CHEBI:49883"/>
        <note>4Fe-4S-S-AdoMet</note>
    </ligand>
</feature>
<evidence type="ECO:0000313" key="7">
    <source>
        <dbReference type="Proteomes" id="UP000515860"/>
    </source>
</evidence>
<dbReference type="EMBL" id="CP060635">
    <property type="protein sequence ID" value="QNM10455.1"/>
    <property type="molecule type" value="Genomic_DNA"/>
</dbReference>
<accession>A0A7G9GI23</accession>
<sequence length="298" mass="32835">MDQCRICPRKCGAARNKGGTGVCGVTAELKVARAALHMWEEPCISGARGSGTVFFSGCALGCVYCQNEAPAAGQAGVTVTAARLAELFLELQDKGAANINLVTPSHYVPQILDAAVQSRARGLKLPFVYNCGGYEDPESLRMLEDVVDVYLTDFKYMDGEAALRYSKAPDYPVRAKGALEEMVRQQPEPVFDSEGMMQKGVIVRHLLLPGHVENGRQVVKYVYESYGNRVYLSLMNQYTPFPRLAGRFPELCRRVTKREYHALVDYALELGVENGFIQEGETAQESFIPSFNGEGVKK</sequence>
<dbReference type="SUPFAM" id="SSF102114">
    <property type="entry name" value="Radical SAM enzymes"/>
    <property type="match status" value="1"/>
</dbReference>
<dbReference type="Gene3D" id="3.20.20.70">
    <property type="entry name" value="Aldolase class I"/>
    <property type="match status" value="1"/>
</dbReference>
<feature type="binding site" evidence="5">
    <location>
        <position position="62"/>
    </location>
    <ligand>
        <name>[4Fe-4S] cluster</name>
        <dbReference type="ChEBI" id="CHEBI:49883"/>
        <note>4Fe-4S-S-AdoMet</note>
    </ligand>
</feature>
<dbReference type="CDD" id="cd01335">
    <property type="entry name" value="Radical_SAM"/>
    <property type="match status" value="1"/>
</dbReference>
<evidence type="ECO:0000256" key="5">
    <source>
        <dbReference type="PIRSR" id="PIRSR004869-50"/>
    </source>
</evidence>
<keyword evidence="3 5" id="KW-0408">Iron</keyword>
<dbReference type="SFLD" id="SFLDG01099">
    <property type="entry name" value="Uncharacterised_Radical_SAM_Su"/>
    <property type="match status" value="1"/>
</dbReference>
<keyword evidence="7" id="KW-1185">Reference proteome</keyword>
<feature type="binding site" evidence="5">
    <location>
        <position position="65"/>
    </location>
    <ligand>
        <name>[4Fe-4S] cluster</name>
        <dbReference type="ChEBI" id="CHEBI:49883"/>
        <note>4Fe-4S-S-AdoMet</note>
    </ligand>
</feature>
<dbReference type="InterPro" id="IPR007197">
    <property type="entry name" value="rSAM"/>
</dbReference>
<keyword evidence="4 5" id="KW-0411">Iron-sulfur</keyword>
<evidence type="ECO:0000256" key="2">
    <source>
        <dbReference type="ARBA" id="ARBA00022723"/>
    </source>
</evidence>
<evidence type="ECO:0000256" key="1">
    <source>
        <dbReference type="ARBA" id="ARBA00022691"/>
    </source>
</evidence>
<name>A0A7G9GI23_9FIRM</name>
<protein>
    <submittedName>
        <fullName evidence="6">Radical SAM protein</fullName>
    </submittedName>
</protein>